<dbReference type="InterPro" id="IPR043128">
    <property type="entry name" value="Rev_trsase/Diguanyl_cyclase"/>
</dbReference>
<gene>
    <name evidence="1" type="ORF">SDC9_92043</name>
</gene>
<comment type="caution">
    <text evidence="1">The sequence shown here is derived from an EMBL/GenBank/DDBJ whole genome shotgun (WGS) entry which is preliminary data.</text>
</comment>
<reference evidence="1" key="1">
    <citation type="submission" date="2019-08" db="EMBL/GenBank/DDBJ databases">
        <authorList>
            <person name="Kucharzyk K."/>
            <person name="Murdoch R.W."/>
            <person name="Higgins S."/>
            <person name="Loffler F."/>
        </authorList>
    </citation>
    <scope>NUCLEOTIDE SEQUENCE</scope>
</reference>
<dbReference type="Gene3D" id="3.30.70.270">
    <property type="match status" value="1"/>
</dbReference>
<accession>A0A644ZXB2</accession>
<dbReference type="EMBL" id="VSSQ01010843">
    <property type="protein sequence ID" value="MPM45356.1"/>
    <property type="molecule type" value="Genomic_DNA"/>
</dbReference>
<proteinExistence type="predicted"/>
<organism evidence="1">
    <name type="scientific">bioreactor metagenome</name>
    <dbReference type="NCBI Taxonomy" id="1076179"/>
    <lineage>
        <taxon>unclassified sequences</taxon>
        <taxon>metagenomes</taxon>
        <taxon>ecological metagenomes</taxon>
    </lineage>
</organism>
<protein>
    <submittedName>
        <fullName evidence="1">Uncharacterized protein</fullName>
    </submittedName>
</protein>
<sequence length="191" mass="22096">MHGDKRINLNACAGVAIIKSTYPFSKAYALAEDLCNNAKKRIIEDYGENDKDFSLIDWHIDQGELMESIGDIRRINYISEDNKKLYIRPLYINNGEKWNNYSNFKDAVRNISKLEIDGSNIARNKLKQLHTVLRSGENDTKLFLKSNKIENYFSRLENTIGENCFYKDNCMYYDAPEALDLFIDLDGEGVK</sequence>
<dbReference type="AlphaFoldDB" id="A0A644ZXB2"/>
<name>A0A644ZXB2_9ZZZZ</name>
<evidence type="ECO:0000313" key="1">
    <source>
        <dbReference type="EMBL" id="MPM45356.1"/>
    </source>
</evidence>